<dbReference type="Pfam" id="PF00481">
    <property type="entry name" value="PP2C"/>
    <property type="match status" value="1"/>
</dbReference>
<dbReference type="InterPro" id="IPR036457">
    <property type="entry name" value="PPM-type-like_dom_sf"/>
</dbReference>
<evidence type="ECO:0000313" key="3">
    <source>
        <dbReference type="Proteomes" id="UP001188597"/>
    </source>
</evidence>
<gene>
    <name evidence="2" type="ORF">RJ639_024647</name>
</gene>
<proteinExistence type="predicted"/>
<dbReference type="InterPro" id="IPR001932">
    <property type="entry name" value="PPM-type_phosphatase-like_dom"/>
</dbReference>
<keyword evidence="3" id="KW-1185">Reference proteome</keyword>
<dbReference type="Proteomes" id="UP001188597">
    <property type="component" value="Unassembled WGS sequence"/>
</dbReference>
<protein>
    <recommendedName>
        <fullName evidence="1">PPM-type phosphatase domain-containing protein</fullName>
    </recommendedName>
</protein>
<dbReference type="AlphaFoldDB" id="A0AA88V0U1"/>
<organism evidence="2 3">
    <name type="scientific">Escallonia herrerae</name>
    <dbReference type="NCBI Taxonomy" id="1293975"/>
    <lineage>
        <taxon>Eukaryota</taxon>
        <taxon>Viridiplantae</taxon>
        <taxon>Streptophyta</taxon>
        <taxon>Embryophyta</taxon>
        <taxon>Tracheophyta</taxon>
        <taxon>Spermatophyta</taxon>
        <taxon>Magnoliopsida</taxon>
        <taxon>eudicotyledons</taxon>
        <taxon>Gunneridae</taxon>
        <taxon>Pentapetalae</taxon>
        <taxon>asterids</taxon>
        <taxon>campanulids</taxon>
        <taxon>Escalloniales</taxon>
        <taxon>Escalloniaceae</taxon>
        <taxon>Escallonia</taxon>
    </lineage>
</organism>
<evidence type="ECO:0000313" key="2">
    <source>
        <dbReference type="EMBL" id="KAK2998974.1"/>
    </source>
</evidence>
<name>A0AA88V0U1_9ASTE</name>
<feature type="domain" description="PPM-type phosphatase" evidence="1">
    <location>
        <begin position="65"/>
        <end position="154"/>
    </location>
</feature>
<dbReference type="EMBL" id="JAVXUP010003430">
    <property type="protein sequence ID" value="KAK2998974.1"/>
    <property type="molecule type" value="Genomic_DNA"/>
</dbReference>
<evidence type="ECO:0000259" key="1">
    <source>
        <dbReference type="Pfam" id="PF00481"/>
    </source>
</evidence>
<sequence length="160" mass="18297">MASKLLLDYYNLHAVFGAYSLIKFRLVSTSLLLQMDILSVVFFNSHLSPVLDEETVHKILKEPVQKAIQEIEIEFTTEALKNNYIARSTATVALLLDDRATRTWNYANMAWKYRKLKAEELSRDHHPDRANERAWIEAAGGFVRVHASTALSRSCELLAM</sequence>
<comment type="caution">
    <text evidence="2">The sequence shown here is derived from an EMBL/GenBank/DDBJ whole genome shotgun (WGS) entry which is preliminary data.</text>
</comment>
<dbReference type="SUPFAM" id="SSF81606">
    <property type="entry name" value="PP2C-like"/>
    <property type="match status" value="1"/>
</dbReference>
<accession>A0AA88V0U1</accession>
<dbReference type="Gene3D" id="3.60.40.10">
    <property type="entry name" value="PPM-type phosphatase domain"/>
    <property type="match status" value="1"/>
</dbReference>
<reference evidence="2" key="1">
    <citation type="submission" date="2022-12" db="EMBL/GenBank/DDBJ databases">
        <title>Draft genome assemblies for two species of Escallonia (Escalloniales).</title>
        <authorList>
            <person name="Chanderbali A."/>
            <person name="Dervinis C."/>
            <person name="Anghel I."/>
            <person name="Soltis D."/>
            <person name="Soltis P."/>
            <person name="Zapata F."/>
        </authorList>
    </citation>
    <scope>NUCLEOTIDE SEQUENCE</scope>
    <source>
        <strain evidence="2">UCBG64.0493</strain>
        <tissue evidence="2">Leaf</tissue>
    </source>
</reference>